<reference evidence="2 3" key="1">
    <citation type="submission" date="2016-10" db="EMBL/GenBank/DDBJ databases">
        <authorList>
            <person name="de Groot N.N."/>
        </authorList>
    </citation>
    <scope>NUCLEOTIDE SEQUENCE [LARGE SCALE GENOMIC DNA]</scope>
    <source>
        <strain evidence="2 3">47C3B</strain>
    </source>
</reference>
<dbReference type="AlphaFoldDB" id="A0A1G6XXZ5"/>
<feature type="signal peptide" evidence="1">
    <location>
        <begin position="1"/>
        <end position="22"/>
    </location>
</feature>
<keyword evidence="1" id="KW-0732">Signal</keyword>
<evidence type="ECO:0000256" key="1">
    <source>
        <dbReference type="SAM" id="SignalP"/>
    </source>
</evidence>
<feature type="chain" id="PRO_5011580062" evidence="1">
    <location>
        <begin position="23"/>
        <end position="257"/>
    </location>
</feature>
<dbReference type="GO" id="GO:0006629">
    <property type="term" value="P:lipid metabolic process"/>
    <property type="evidence" value="ECO:0007669"/>
    <property type="project" value="InterPro"/>
</dbReference>
<dbReference type="Gene3D" id="3.20.20.190">
    <property type="entry name" value="Phosphatidylinositol (PI) phosphodiesterase"/>
    <property type="match status" value="1"/>
</dbReference>
<dbReference type="OrthoDB" id="9794455at2"/>
<name>A0A1G6XXZ5_9SPHI</name>
<dbReference type="STRING" id="1391627.SAMN05216464_102705"/>
<organism evidence="2 3">
    <name type="scientific">Mucilaginibacter pineti</name>
    <dbReference type="NCBI Taxonomy" id="1391627"/>
    <lineage>
        <taxon>Bacteria</taxon>
        <taxon>Pseudomonadati</taxon>
        <taxon>Bacteroidota</taxon>
        <taxon>Sphingobacteriia</taxon>
        <taxon>Sphingobacteriales</taxon>
        <taxon>Sphingobacteriaceae</taxon>
        <taxon>Mucilaginibacter</taxon>
    </lineage>
</organism>
<protein>
    <submittedName>
        <fullName evidence="2">Alkaline phosphatase</fullName>
    </submittedName>
</protein>
<sequence length="257" mass="29294">MKKLVKITIALLAFMNASSAIYGQKRVYTVANAHAHNDYANSVPFYYAYEKGFASVEADVFVVDGKLMVAHNLKEIVAKRSLKIMYTDPLAVKLAKDLNRHIILLIDIKQDYHNTIPLVIRELKPLMKYASAKGMPGRLKVIMTGAVPPAAELNNYPKWLQFDVNHLAGFTPKQWERVGLLSFRFSNYTKWIGNGPMPPADYKRVASLVDSVHAAKKPIRFWETTDNEITWQTLERLDVDFIGTDEVKEFSEFLNKK</sequence>
<proteinExistence type="predicted"/>
<dbReference type="SUPFAM" id="SSF51695">
    <property type="entry name" value="PLC-like phosphodiesterases"/>
    <property type="match status" value="1"/>
</dbReference>
<accession>A0A1G6XXZ5</accession>
<dbReference type="Proteomes" id="UP000199072">
    <property type="component" value="Unassembled WGS sequence"/>
</dbReference>
<gene>
    <name evidence="2" type="ORF">SAMN05216464_102705</name>
</gene>
<evidence type="ECO:0000313" key="2">
    <source>
        <dbReference type="EMBL" id="SDD82970.1"/>
    </source>
</evidence>
<dbReference type="InterPro" id="IPR017946">
    <property type="entry name" value="PLC-like_Pdiesterase_TIM-brl"/>
</dbReference>
<dbReference type="RefSeq" id="WP_091147218.1">
    <property type="nucleotide sequence ID" value="NZ_FNAI01000002.1"/>
</dbReference>
<evidence type="ECO:0000313" key="3">
    <source>
        <dbReference type="Proteomes" id="UP000199072"/>
    </source>
</evidence>
<keyword evidence="3" id="KW-1185">Reference proteome</keyword>
<dbReference type="EMBL" id="FNAI01000002">
    <property type="protein sequence ID" value="SDD82970.1"/>
    <property type="molecule type" value="Genomic_DNA"/>
</dbReference>
<dbReference type="GO" id="GO:0008081">
    <property type="term" value="F:phosphoric diester hydrolase activity"/>
    <property type="evidence" value="ECO:0007669"/>
    <property type="project" value="InterPro"/>
</dbReference>